<dbReference type="PATRIC" id="fig|931276.5.peg.1156"/>
<reference evidence="1 2" key="1">
    <citation type="submission" date="2013-02" db="EMBL/GenBank/DDBJ databases">
        <title>Genome sequence of Clostridium saccharoperbutylacetonicum N1-4(HMT).</title>
        <authorList>
            <person name="Poehlein A."/>
            <person name="Daniel R."/>
        </authorList>
    </citation>
    <scope>NUCLEOTIDE SEQUENCE [LARGE SCALE GENOMIC DNA]</scope>
    <source>
        <strain evidence="2">N1-4(HMT)</strain>
    </source>
</reference>
<dbReference type="RefSeq" id="WP_015391297.1">
    <property type="nucleotide sequence ID" value="NC_020291.1"/>
</dbReference>
<gene>
    <name evidence="1" type="ORF">Cspa_c11980</name>
</gene>
<accession>M1MTU2</accession>
<name>M1MTU2_9CLOT</name>
<evidence type="ECO:0000313" key="2">
    <source>
        <dbReference type="Proteomes" id="UP000011728"/>
    </source>
</evidence>
<organism evidence="1 2">
    <name type="scientific">Clostridium saccharoperbutylacetonicum N1-4(HMT)</name>
    <dbReference type="NCBI Taxonomy" id="931276"/>
    <lineage>
        <taxon>Bacteria</taxon>
        <taxon>Bacillati</taxon>
        <taxon>Bacillota</taxon>
        <taxon>Clostridia</taxon>
        <taxon>Eubacteriales</taxon>
        <taxon>Clostridiaceae</taxon>
        <taxon>Clostridium</taxon>
    </lineage>
</organism>
<evidence type="ECO:0000313" key="1">
    <source>
        <dbReference type="EMBL" id="AGF54972.1"/>
    </source>
</evidence>
<keyword evidence="2" id="KW-1185">Reference proteome</keyword>
<dbReference type="OrthoDB" id="1757906at2"/>
<sequence length="60" mass="6774">MKKRKNTIYLQSLKSPNQIIKDITVLGATETILSGTLIDKKMIKEIQVPNDSILGDYILQ</sequence>
<protein>
    <submittedName>
        <fullName evidence="1">Uncharacterized protein</fullName>
    </submittedName>
</protein>
<proteinExistence type="predicted"/>
<dbReference type="Proteomes" id="UP000011728">
    <property type="component" value="Chromosome"/>
</dbReference>
<dbReference type="KEGG" id="csr:Cspa_c11980"/>
<dbReference type="EMBL" id="CP004121">
    <property type="protein sequence ID" value="AGF54972.1"/>
    <property type="molecule type" value="Genomic_DNA"/>
</dbReference>
<dbReference type="AlphaFoldDB" id="M1MTU2"/>
<dbReference type="HOGENOM" id="CLU_2933223_0_0_9"/>